<evidence type="ECO:0000313" key="2">
    <source>
        <dbReference type="EMBL" id="ONK72178.1"/>
    </source>
</evidence>
<proteinExistence type="predicted"/>
<feature type="region of interest" description="Disordered" evidence="1">
    <location>
        <begin position="1"/>
        <end position="26"/>
    </location>
</feature>
<dbReference type="Proteomes" id="UP000243459">
    <property type="component" value="Chromosome 4"/>
</dbReference>
<protein>
    <submittedName>
        <fullName evidence="2">Uncharacterized protein</fullName>
    </submittedName>
</protein>
<dbReference type="Gramene" id="ONK72178">
    <property type="protein sequence ID" value="ONK72178"/>
    <property type="gene ID" value="A4U43_C04F16590"/>
</dbReference>
<organism evidence="2 3">
    <name type="scientific">Asparagus officinalis</name>
    <name type="common">Garden asparagus</name>
    <dbReference type="NCBI Taxonomy" id="4686"/>
    <lineage>
        <taxon>Eukaryota</taxon>
        <taxon>Viridiplantae</taxon>
        <taxon>Streptophyta</taxon>
        <taxon>Embryophyta</taxon>
        <taxon>Tracheophyta</taxon>
        <taxon>Spermatophyta</taxon>
        <taxon>Magnoliopsida</taxon>
        <taxon>Liliopsida</taxon>
        <taxon>Asparagales</taxon>
        <taxon>Asparagaceae</taxon>
        <taxon>Asparagoideae</taxon>
        <taxon>Asparagus</taxon>
    </lineage>
</organism>
<reference evidence="3" key="1">
    <citation type="journal article" date="2017" name="Nat. Commun.">
        <title>The asparagus genome sheds light on the origin and evolution of a young Y chromosome.</title>
        <authorList>
            <person name="Harkess A."/>
            <person name="Zhou J."/>
            <person name="Xu C."/>
            <person name="Bowers J.E."/>
            <person name="Van der Hulst R."/>
            <person name="Ayyampalayam S."/>
            <person name="Mercati F."/>
            <person name="Riccardi P."/>
            <person name="McKain M.R."/>
            <person name="Kakrana A."/>
            <person name="Tang H."/>
            <person name="Ray J."/>
            <person name="Groenendijk J."/>
            <person name="Arikit S."/>
            <person name="Mathioni S.M."/>
            <person name="Nakano M."/>
            <person name="Shan H."/>
            <person name="Telgmann-Rauber A."/>
            <person name="Kanno A."/>
            <person name="Yue Z."/>
            <person name="Chen H."/>
            <person name="Li W."/>
            <person name="Chen Y."/>
            <person name="Xu X."/>
            <person name="Zhang Y."/>
            <person name="Luo S."/>
            <person name="Chen H."/>
            <person name="Gao J."/>
            <person name="Mao Z."/>
            <person name="Pires J.C."/>
            <person name="Luo M."/>
            <person name="Kudrna D."/>
            <person name="Wing R.A."/>
            <person name="Meyers B.C."/>
            <person name="Yi K."/>
            <person name="Kong H."/>
            <person name="Lavrijsen P."/>
            <person name="Sunseri F."/>
            <person name="Falavigna A."/>
            <person name="Ye Y."/>
            <person name="Leebens-Mack J.H."/>
            <person name="Chen G."/>
        </authorList>
    </citation>
    <scope>NUCLEOTIDE SEQUENCE [LARGE SCALE GENOMIC DNA]</scope>
    <source>
        <strain evidence="3">cv. DH0086</strain>
    </source>
</reference>
<name>A0A5P1F1E0_ASPOF</name>
<feature type="compositionally biased region" description="Gly residues" evidence="1">
    <location>
        <begin position="122"/>
        <end position="132"/>
    </location>
</feature>
<accession>A0A5P1F1E0</accession>
<evidence type="ECO:0000256" key="1">
    <source>
        <dbReference type="SAM" id="MobiDB-lite"/>
    </source>
</evidence>
<sequence>MASLSRPSIHWATPEQKARPGTPSPLRMDWVMETRRTHSCRDLLVGVVGSGVGGAGDEGVDSRRMRLRGSCSRRWRRRTGPCRRPCSIRRPDEGWRRRCPRRRRGLPEDGVGPALGERPRSGSGGGSGSFLG</sequence>
<gene>
    <name evidence="2" type="ORF">A4U43_C04F16590</name>
</gene>
<dbReference type="EMBL" id="CM007384">
    <property type="protein sequence ID" value="ONK72178.1"/>
    <property type="molecule type" value="Genomic_DNA"/>
</dbReference>
<dbReference type="AlphaFoldDB" id="A0A5P1F1E0"/>
<evidence type="ECO:0000313" key="3">
    <source>
        <dbReference type="Proteomes" id="UP000243459"/>
    </source>
</evidence>
<keyword evidence="3" id="KW-1185">Reference proteome</keyword>
<feature type="region of interest" description="Disordered" evidence="1">
    <location>
        <begin position="90"/>
        <end position="132"/>
    </location>
</feature>